<keyword evidence="18" id="KW-1185">Reference proteome</keyword>
<organism evidence="17 18">
    <name type="scientific">Carnegiea gigantea</name>
    <dbReference type="NCBI Taxonomy" id="171969"/>
    <lineage>
        <taxon>Eukaryota</taxon>
        <taxon>Viridiplantae</taxon>
        <taxon>Streptophyta</taxon>
        <taxon>Embryophyta</taxon>
        <taxon>Tracheophyta</taxon>
        <taxon>Spermatophyta</taxon>
        <taxon>Magnoliopsida</taxon>
        <taxon>eudicotyledons</taxon>
        <taxon>Gunneridae</taxon>
        <taxon>Pentapetalae</taxon>
        <taxon>Caryophyllales</taxon>
        <taxon>Cactineae</taxon>
        <taxon>Cactaceae</taxon>
        <taxon>Cactoideae</taxon>
        <taxon>Echinocereeae</taxon>
        <taxon>Carnegiea</taxon>
    </lineage>
</organism>
<comment type="caution">
    <text evidence="17">The sequence shown here is derived from an EMBL/GenBank/DDBJ whole genome shotgun (WGS) entry which is preliminary data.</text>
</comment>
<reference evidence="17" key="1">
    <citation type="submission" date="2022-04" db="EMBL/GenBank/DDBJ databases">
        <title>Carnegiea gigantea Genome sequencing and assembly v2.</title>
        <authorList>
            <person name="Copetti D."/>
            <person name="Sanderson M.J."/>
            <person name="Burquez A."/>
            <person name="Wojciechowski M.F."/>
        </authorList>
    </citation>
    <scope>NUCLEOTIDE SEQUENCE</scope>
    <source>
        <strain evidence="17">SGP5-SGP5p</strain>
        <tissue evidence="17">Aerial part</tissue>
    </source>
</reference>
<evidence type="ECO:0000313" key="17">
    <source>
        <dbReference type="EMBL" id="KAJ8449783.1"/>
    </source>
</evidence>
<dbReference type="EC" id="2.7.7.7" evidence="2"/>
<evidence type="ECO:0000256" key="3">
    <source>
        <dbReference type="ARBA" id="ARBA00022679"/>
    </source>
</evidence>
<keyword evidence="3" id="KW-0808">Transferase</keyword>
<dbReference type="PANTHER" id="PTHR10133">
    <property type="entry name" value="DNA POLYMERASE I"/>
    <property type="match status" value="1"/>
</dbReference>
<evidence type="ECO:0000256" key="10">
    <source>
        <dbReference type="ARBA" id="ARBA00022932"/>
    </source>
</evidence>
<proteinExistence type="inferred from homology"/>
<keyword evidence="13" id="KW-0234">DNA repair</keyword>
<dbReference type="CDD" id="cd06139">
    <property type="entry name" value="DNA_polA_I_Ecoli_like_exo"/>
    <property type="match status" value="1"/>
</dbReference>
<dbReference type="GO" id="GO:0006302">
    <property type="term" value="P:double-strand break repair"/>
    <property type="evidence" value="ECO:0007669"/>
    <property type="project" value="TreeGrafter"/>
</dbReference>
<dbReference type="InterPro" id="IPR012337">
    <property type="entry name" value="RNaseH-like_sf"/>
</dbReference>
<evidence type="ECO:0000256" key="15">
    <source>
        <dbReference type="ARBA" id="ARBA00079253"/>
    </source>
</evidence>
<comment type="similarity">
    <text evidence="1">Belongs to the DNA polymerase type-A family.</text>
</comment>
<dbReference type="InterPro" id="IPR036397">
    <property type="entry name" value="RNaseH_sf"/>
</dbReference>
<comment type="catalytic activity">
    <reaction evidence="14">
        <text>DNA(n) + a 2'-deoxyribonucleoside 5'-triphosphate = DNA(n+1) + diphosphate</text>
        <dbReference type="Rhea" id="RHEA:22508"/>
        <dbReference type="Rhea" id="RHEA-COMP:17339"/>
        <dbReference type="Rhea" id="RHEA-COMP:17340"/>
        <dbReference type="ChEBI" id="CHEBI:33019"/>
        <dbReference type="ChEBI" id="CHEBI:61560"/>
        <dbReference type="ChEBI" id="CHEBI:173112"/>
        <dbReference type="EC" id="2.7.7.7"/>
    </reaction>
</comment>
<evidence type="ECO:0000256" key="11">
    <source>
        <dbReference type="ARBA" id="ARBA00022946"/>
    </source>
</evidence>
<dbReference type="SUPFAM" id="SSF56672">
    <property type="entry name" value="DNA/RNA polymerases"/>
    <property type="match status" value="1"/>
</dbReference>
<keyword evidence="5" id="KW-0235">DNA replication</keyword>
<evidence type="ECO:0000259" key="16">
    <source>
        <dbReference type="SMART" id="SM00482"/>
    </source>
</evidence>
<keyword evidence="12" id="KW-0238">DNA-binding</keyword>
<dbReference type="GO" id="GO:0006264">
    <property type="term" value="P:mitochondrial DNA replication"/>
    <property type="evidence" value="ECO:0007669"/>
    <property type="project" value="UniProtKB-ARBA"/>
</dbReference>
<sequence length="972" mass="108377">MFQGCVSSAHFLPATNLGAPWTATRSEAYAGARAVRCSCKSLWHRATLEVRNSKKLFRQGQQGVVDIGTSLPKNYAQNSLLDFREGRTNSGFSGISCASTTPSIRATTSDVKASFSKVKEQTSDELDKPDAEKVSCKEGKVATIKGLHTNGSSLGKELEDNIFAHERNDVNGKCAVAKTGHFLEEAQMDCEHKLRTKLCSIFDKVLVVDSVTVARKVVRMITKQYKHHVSKIDVKQETPVGHGEIICFSIYSGEEVDYGNGKSCIWVDVLDGGGKDILVEFAPFFGNPSIKKVWHNYSFDFHVIKNYGIKLAGFHADTMHMARLWDSSRKTEGGYSLEALTSDPKVMSENRMAPDGDLMGKISMKTIFGRRKMKGDGSMGKLVTVPHVEELQRGERQRWICYSSLDAISTLKLYRSLKSKLSEMPWVMDDKCGGNMLDFYTNYWRPFGELLVQMEAEGMLVDRAYLREVEKVAIAEQQIAANCFRNWASKYCPDASYMNVGSDMQLRQLLFGGVCNRKNHDECLPTERTFRVLNIHNVIEEGKKAPKKYRDITLHKIGSSLQTDLYTLSGWPSVSGDALKAIAGKVSAEYDFSNDDSELPLVDNSDYPEKKGIDISAYGTAYAAFGGGKEGVEACHAIAALCEVCCIDSLISNFILPLQGSDVSGKNGRIHCSLNINTETGRLSARRPNLQNQPALEKDRYKIRRAFTAAPGNSLIVADYGQLELRILAHLADCKSMKEAFEAGGDFHSRTAMNMYPYIREAIERKEVLLEWHPQPGEEKPPVPLLKDAFGPERRKAKMLNFSIAYGKTPMGLAKDWKVSVEEAKQTVDLWYKERQEVLRWQEARKKEAEQIGCVYTLLGRARRFPSLARASSLQRGHIERAAINTPVQGSAADVAMCAMLEIDRNKRLKELGWKLLLQVHDEVILEGPSESAEEAKALIVQCMSKPFSGKNILKVDLAVDAKCAQNWYAAK</sequence>
<dbReference type="GO" id="GO:0009507">
    <property type="term" value="C:chloroplast"/>
    <property type="evidence" value="ECO:0007669"/>
    <property type="project" value="UniProtKB-ARBA"/>
</dbReference>
<dbReference type="SMART" id="SM00482">
    <property type="entry name" value="POLAc"/>
    <property type="match status" value="1"/>
</dbReference>
<dbReference type="FunFam" id="1.10.150.20:FF:000034">
    <property type="entry name" value="DNA polymerase I"/>
    <property type="match status" value="1"/>
</dbReference>
<keyword evidence="8" id="KW-0378">Hydrolase</keyword>
<evidence type="ECO:0000256" key="8">
    <source>
        <dbReference type="ARBA" id="ARBA00022801"/>
    </source>
</evidence>
<dbReference type="CDD" id="cd08640">
    <property type="entry name" value="DNA_pol_A_plastid_like"/>
    <property type="match status" value="1"/>
</dbReference>
<dbReference type="FunFam" id="3.30.420.10:FF:000051">
    <property type="entry name" value="DNA polymerase I"/>
    <property type="match status" value="1"/>
</dbReference>
<dbReference type="EMBL" id="JAKOGI010000019">
    <property type="protein sequence ID" value="KAJ8449783.1"/>
    <property type="molecule type" value="Genomic_DNA"/>
</dbReference>
<gene>
    <name evidence="17" type="ORF">Cgig2_001439</name>
</gene>
<evidence type="ECO:0000256" key="1">
    <source>
        <dbReference type="ARBA" id="ARBA00007705"/>
    </source>
</evidence>
<evidence type="ECO:0000256" key="9">
    <source>
        <dbReference type="ARBA" id="ARBA00022839"/>
    </source>
</evidence>
<dbReference type="OrthoDB" id="275278at2759"/>
<keyword evidence="4" id="KW-0548">Nucleotidyltransferase</keyword>
<evidence type="ECO:0000256" key="7">
    <source>
        <dbReference type="ARBA" id="ARBA00022763"/>
    </source>
</evidence>
<evidence type="ECO:0000256" key="2">
    <source>
        <dbReference type="ARBA" id="ARBA00012417"/>
    </source>
</evidence>
<dbReference type="PRINTS" id="PR00868">
    <property type="entry name" value="DNAPOLI"/>
</dbReference>
<dbReference type="InterPro" id="IPR002562">
    <property type="entry name" value="3'-5'_exonuclease_dom"/>
</dbReference>
<evidence type="ECO:0000256" key="6">
    <source>
        <dbReference type="ARBA" id="ARBA00022722"/>
    </source>
</evidence>
<dbReference type="Gene3D" id="1.10.150.20">
    <property type="entry name" value="5' to 3' exonuclease, C-terminal subdomain"/>
    <property type="match status" value="1"/>
</dbReference>
<name>A0A9Q1KUH5_9CARY</name>
<dbReference type="Proteomes" id="UP001153076">
    <property type="component" value="Unassembled WGS sequence"/>
</dbReference>
<dbReference type="InterPro" id="IPR043502">
    <property type="entry name" value="DNA/RNA_pol_sf"/>
</dbReference>
<dbReference type="Gene3D" id="3.30.70.370">
    <property type="match status" value="1"/>
</dbReference>
<evidence type="ECO:0000256" key="13">
    <source>
        <dbReference type="ARBA" id="ARBA00023204"/>
    </source>
</evidence>
<feature type="domain" description="DNA-directed DNA polymerase family A palm" evidence="16">
    <location>
        <begin position="702"/>
        <end position="932"/>
    </location>
</feature>
<dbReference type="InterPro" id="IPR002298">
    <property type="entry name" value="DNA_polymerase_A"/>
</dbReference>
<keyword evidence="7" id="KW-0227">DNA damage</keyword>
<dbReference type="Pfam" id="PF00476">
    <property type="entry name" value="DNA_pol_A"/>
    <property type="match status" value="2"/>
</dbReference>
<evidence type="ECO:0000256" key="4">
    <source>
        <dbReference type="ARBA" id="ARBA00022695"/>
    </source>
</evidence>
<dbReference type="InterPro" id="IPR001098">
    <property type="entry name" value="DNA-dir_DNA_pol_A_palm_dom"/>
</dbReference>
<keyword evidence="6" id="KW-0540">Nuclease</keyword>
<dbReference type="PANTHER" id="PTHR10133:SF27">
    <property type="entry name" value="DNA POLYMERASE NU"/>
    <property type="match status" value="1"/>
</dbReference>
<dbReference type="GO" id="GO:0033259">
    <property type="term" value="P:plastid DNA replication"/>
    <property type="evidence" value="ECO:0007669"/>
    <property type="project" value="UniProtKB-ARBA"/>
</dbReference>
<keyword evidence="11" id="KW-0809">Transit peptide</keyword>
<dbReference type="GO" id="GO:0008408">
    <property type="term" value="F:3'-5' exonuclease activity"/>
    <property type="evidence" value="ECO:0007669"/>
    <property type="project" value="InterPro"/>
</dbReference>
<evidence type="ECO:0000256" key="5">
    <source>
        <dbReference type="ARBA" id="ARBA00022705"/>
    </source>
</evidence>
<evidence type="ECO:0000256" key="14">
    <source>
        <dbReference type="ARBA" id="ARBA00049244"/>
    </source>
</evidence>
<evidence type="ECO:0000256" key="12">
    <source>
        <dbReference type="ARBA" id="ARBA00023125"/>
    </source>
</evidence>
<accession>A0A9Q1KUH5</accession>
<keyword evidence="9" id="KW-0269">Exonuclease</keyword>
<keyword evidence="10" id="KW-0239">DNA-directed DNA polymerase</keyword>
<evidence type="ECO:0000313" key="18">
    <source>
        <dbReference type="Proteomes" id="UP001153076"/>
    </source>
</evidence>
<dbReference type="GO" id="GO:0003677">
    <property type="term" value="F:DNA binding"/>
    <property type="evidence" value="ECO:0007669"/>
    <property type="project" value="UniProtKB-KW"/>
</dbReference>
<dbReference type="SUPFAM" id="SSF53098">
    <property type="entry name" value="Ribonuclease H-like"/>
    <property type="match status" value="1"/>
</dbReference>
<dbReference type="AlphaFoldDB" id="A0A9Q1KUH5"/>
<dbReference type="Pfam" id="PF01612">
    <property type="entry name" value="DNA_pol_A_exo1"/>
    <property type="match status" value="1"/>
</dbReference>
<dbReference type="GO" id="GO:0005739">
    <property type="term" value="C:mitochondrion"/>
    <property type="evidence" value="ECO:0007669"/>
    <property type="project" value="GOC"/>
</dbReference>
<dbReference type="Gene3D" id="3.30.420.10">
    <property type="entry name" value="Ribonuclease H-like superfamily/Ribonuclease H"/>
    <property type="match status" value="1"/>
</dbReference>
<protein>
    <recommendedName>
        <fullName evidence="2">DNA-directed DNA polymerase</fullName>
        <ecNumber evidence="2">2.7.7.7</ecNumber>
    </recommendedName>
    <alternativeName>
        <fullName evidence="15">DNA polymerase PolI-like B</fullName>
    </alternativeName>
</protein>
<dbReference type="GO" id="GO:0003887">
    <property type="term" value="F:DNA-directed DNA polymerase activity"/>
    <property type="evidence" value="ECO:0007669"/>
    <property type="project" value="UniProtKB-KW"/>
</dbReference>